<evidence type="ECO:0000256" key="3">
    <source>
        <dbReference type="PROSITE-ProRule" id="PRU00284"/>
    </source>
</evidence>
<comment type="similarity">
    <text evidence="2">Belongs to the methyl-accepting chemotaxis (MCP) protein family.</text>
</comment>
<dbReference type="RefSeq" id="WP_004214368.1">
    <property type="nucleotide sequence ID" value="NC_013923.1"/>
</dbReference>
<dbReference type="Proteomes" id="UP000011543">
    <property type="component" value="Unassembled WGS sequence"/>
</dbReference>
<feature type="region of interest" description="Disordered" evidence="4">
    <location>
        <begin position="391"/>
        <end position="419"/>
    </location>
</feature>
<feature type="region of interest" description="Disordered" evidence="4">
    <location>
        <begin position="52"/>
        <end position="88"/>
    </location>
</feature>
<dbReference type="InterPro" id="IPR013655">
    <property type="entry name" value="PAS_fold_3"/>
</dbReference>
<dbReference type="GO" id="GO:0004888">
    <property type="term" value="F:transmembrane signaling receptor activity"/>
    <property type="evidence" value="ECO:0007669"/>
    <property type="project" value="InterPro"/>
</dbReference>
<dbReference type="Gene3D" id="1.10.287.950">
    <property type="entry name" value="Methyl-accepting chemotaxis protein"/>
    <property type="match status" value="1"/>
</dbReference>
<proteinExistence type="inferred from homology"/>
<sequence length="419" mass="45720">MSERGELQNVVEHTETVHERIGETVAVTETQSTELAALRREIDTLSATMEEVASSATEVETLTEEASDTASSGVERSERVSEHADQASADVERLLDAVESVGEQTDRVHEIVDIIVDIATQTHVLALNASIQAAHAGESGAGFAIVADEVKALAEETESNATEIRSVLDTLTTDIETGLERGTETQGSVEEMVAQVDEMADALGEIQRAVERSSDGVREIADANDDQAVSVSELATRLNTVSEQAQTVQQEMTAVDADADAQRQRIRHITSFVDNLPGYAYRNENEKGWPVQFASEGIAELTGYTSSQLVSGEVSVGDDIVHDDDQAAIWETVQKHLDRRDSFALEYRMNTASGDVIRVREQGRGRYDENGEVVAIEGYVWRVDNTYKQIAPKRSAAHDGETEPARERDRDRSSTVGAE</sequence>
<dbReference type="GeneID" id="8826726"/>
<dbReference type="InterPro" id="IPR004089">
    <property type="entry name" value="MCPsignal_dom"/>
</dbReference>
<reference evidence="8 10" key="3">
    <citation type="journal article" date="2014" name="PLoS Genet.">
        <title>Phylogenetically driven sequencing of extremely halophilic archaea reveals strategies for static and dynamic osmo-response.</title>
        <authorList>
            <person name="Becker E.A."/>
            <person name="Seitzer P.M."/>
            <person name="Tritt A."/>
            <person name="Larsen D."/>
            <person name="Krusor M."/>
            <person name="Yao A.I."/>
            <person name="Wu D."/>
            <person name="Madern D."/>
            <person name="Eisen J.A."/>
            <person name="Darling A.E."/>
            <person name="Facciotti M.T."/>
        </authorList>
    </citation>
    <scope>NUCLEOTIDE SEQUENCE [LARGE SCALE GENOMIC DNA]</scope>
    <source>
        <strain evidence="10">ATCC 43099 / DSM 3394 / CCM 3739 / CIP 104546 / IAM 13178 / JCM 8861 / NBRC 102185 / NCIMB 2190 / MS3</strain>
        <strain evidence="8">MS-3</strain>
    </source>
</reference>
<dbReference type="GO" id="GO:0006935">
    <property type="term" value="P:chemotaxis"/>
    <property type="evidence" value="ECO:0007669"/>
    <property type="project" value="InterPro"/>
</dbReference>
<dbReference type="SUPFAM" id="SSF55785">
    <property type="entry name" value="PYP-like sensor domain (PAS domain)"/>
    <property type="match status" value="1"/>
</dbReference>
<dbReference type="PROSITE" id="PS50111">
    <property type="entry name" value="CHEMOTAXIS_TRANSDUC_2"/>
    <property type="match status" value="1"/>
</dbReference>
<dbReference type="SMART" id="SM00283">
    <property type="entry name" value="MA"/>
    <property type="match status" value="1"/>
</dbReference>
<dbReference type="PROSITE" id="PS50112">
    <property type="entry name" value="PAS"/>
    <property type="match status" value="1"/>
</dbReference>
<evidence type="ECO:0000313" key="10">
    <source>
        <dbReference type="Proteomes" id="UP000011543"/>
    </source>
</evidence>
<evidence type="ECO:0000259" key="6">
    <source>
        <dbReference type="PROSITE" id="PS50112"/>
    </source>
</evidence>
<keyword evidence="9" id="KW-1185">Reference proteome</keyword>
<dbReference type="InterPro" id="IPR035965">
    <property type="entry name" value="PAS-like_dom_sf"/>
</dbReference>
<evidence type="ECO:0000313" key="7">
    <source>
        <dbReference type="EMBL" id="ADD07397.1"/>
    </source>
</evidence>
<protein>
    <submittedName>
        <fullName evidence="7 8">Methyl-accepting chemotaxis sensory transducer</fullName>
    </submittedName>
</protein>
<dbReference type="EMBL" id="CP001933">
    <property type="protein sequence ID" value="ADD07397.1"/>
    <property type="molecule type" value="Genomic_DNA"/>
</dbReference>
<dbReference type="GO" id="GO:0016020">
    <property type="term" value="C:membrane"/>
    <property type="evidence" value="ECO:0007669"/>
    <property type="project" value="InterPro"/>
</dbReference>
<evidence type="ECO:0000313" key="8">
    <source>
        <dbReference type="EMBL" id="ELY32421.1"/>
    </source>
</evidence>
<keyword evidence="7" id="KW-0614">Plasmid</keyword>
<dbReference type="Pfam" id="PF00015">
    <property type="entry name" value="MCPsignal"/>
    <property type="match status" value="1"/>
</dbReference>
<dbReference type="OrthoDB" id="116658at2157"/>
<evidence type="ECO:0000259" key="5">
    <source>
        <dbReference type="PROSITE" id="PS50111"/>
    </source>
</evidence>
<accession>D3T1D8</accession>
<keyword evidence="1 3" id="KW-0807">Transducer</keyword>
<dbReference type="Gene3D" id="3.30.450.20">
    <property type="entry name" value="PAS domain"/>
    <property type="match status" value="1"/>
</dbReference>
<dbReference type="Proteomes" id="UP000001879">
    <property type="component" value="Plasmid pNMAG01"/>
</dbReference>
<dbReference type="PRINTS" id="PR00260">
    <property type="entry name" value="CHEMTRNSDUCR"/>
</dbReference>
<organism evidence="7 9">
    <name type="scientific">Natrialba magadii (strain ATCC 43099 / DSM 3394 / CCM 3739 / CIP 104546 / IAM 13178 / JCM 8861 / NBRC 102185 / NCIMB 2190 / MS3)</name>
    <name type="common">Natronobacterium magadii</name>
    <dbReference type="NCBI Taxonomy" id="547559"/>
    <lineage>
        <taxon>Archaea</taxon>
        <taxon>Methanobacteriati</taxon>
        <taxon>Methanobacteriota</taxon>
        <taxon>Stenosarchaea group</taxon>
        <taxon>Halobacteria</taxon>
        <taxon>Halobacteriales</taxon>
        <taxon>Natrialbaceae</taxon>
        <taxon>Natrialba</taxon>
    </lineage>
</organism>
<feature type="domain" description="Methyl-accepting transducer" evidence="5">
    <location>
        <begin position="6"/>
        <end position="242"/>
    </location>
</feature>
<dbReference type="EMBL" id="AOHS01000016">
    <property type="protein sequence ID" value="ELY32421.1"/>
    <property type="molecule type" value="Genomic_DNA"/>
</dbReference>
<feature type="compositionally biased region" description="Basic and acidic residues" evidence="4">
    <location>
        <begin position="396"/>
        <end position="413"/>
    </location>
</feature>
<dbReference type="Pfam" id="PF08447">
    <property type="entry name" value="PAS_3"/>
    <property type="match status" value="1"/>
</dbReference>
<feature type="compositionally biased region" description="Basic and acidic residues" evidence="4">
    <location>
        <begin position="75"/>
        <end position="88"/>
    </location>
</feature>
<dbReference type="InterPro" id="IPR004090">
    <property type="entry name" value="Chemotax_Me-accpt_rcpt"/>
</dbReference>
<reference evidence="7" key="4">
    <citation type="submission" date="2016-09" db="EMBL/GenBank/DDBJ databases">
        <authorList>
            <person name="Pfeiffer F."/>
        </authorList>
    </citation>
    <scope>NUCLEOTIDE SEQUENCE</scope>
    <source>
        <strain evidence="7">ATCC 43099</strain>
        <plasmid evidence="7">pNMAG01</plasmid>
    </source>
</reference>
<dbReference type="KEGG" id="nmg:Nmag_3856"/>
<evidence type="ECO:0000313" key="9">
    <source>
        <dbReference type="Proteomes" id="UP000001879"/>
    </source>
</evidence>
<name>D3T1D8_NATMM</name>
<dbReference type="PANTHER" id="PTHR32089:SF112">
    <property type="entry name" value="LYSOZYME-LIKE PROTEIN-RELATED"/>
    <property type="match status" value="1"/>
</dbReference>
<evidence type="ECO:0000256" key="2">
    <source>
        <dbReference type="ARBA" id="ARBA00029447"/>
    </source>
</evidence>
<reference evidence="9" key="1">
    <citation type="submission" date="2010-02" db="EMBL/GenBank/DDBJ databases">
        <title>Complete sequence of plasmid 1 of Natrialba magadii ATCC 43099.</title>
        <authorList>
            <consortium name="US DOE Joint Genome Institute"/>
            <person name="Lucas S."/>
            <person name="Copeland A."/>
            <person name="Lapidus A."/>
            <person name="Cheng J.-F."/>
            <person name="Bruce D."/>
            <person name="Goodwin L."/>
            <person name="Pitluck S."/>
            <person name="Davenport K."/>
            <person name="Saunders E."/>
            <person name="Detter J.C."/>
            <person name="Han C."/>
            <person name="Tapia R."/>
            <person name="Land M."/>
            <person name="Hauser L."/>
            <person name="Kyrpides N."/>
            <person name="Mikhailova N."/>
            <person name="De Castro R.E."/>
            <person name="Maupin-Furlow J.A."/>
            <person name="Woyke T."/>
        </authorList>
    </citation>
    <scope>NUCLEOTIDE SEQUENCE [LARGE SCALE GENOMIC DNA]</scope>
    <source>
        <strain evidence="9">ATCC 43099 / DSM 3394 / CCM 3739 / CIP 104546 / IAM 13178 / JCM 8861 / NBRC 102185 / NCIMB 2190 / MS3</strain>
        <plasmid evidence="9">pNMAG01</plasmid>
    </source>
</reference>
<dbReference type="PATRIC" id="fig|547559.17.peg.760"/>
<reference evidence="7 9" key="2">
    <citation type="journal article" date="2012" name="BMC Genomics">
        <title>A comparative genomics perspective on the genetic content of the alkaliphilic haloarchaeon Natrialba magadii ATCC 43099T.</title>
        <authorList>
            <person name="Siddaramappa S."/>
            <person name="Challacombe J.F."/>
            <person name="Decastro R.E."/>
            <person name="Pfeiffer F."/>
            <person name="Sastre D.E."/>
            <person name="Gimenez M.I."/>
            <person name="Paggi R.A."/>
            <person name="Detter J.C."/>
            <person name="Davenport K.W."/>
            <person name="Goodwin L.A."/>
            <person name="Kyrpides N."/>
            <person name="Tapia R."/>
            <person name="Pitluck S."/>
            <person name="Lucas S."/>
            <person name="Woyke T."/>
            <person name="Maupin-Furlow J.A."/>
        </authorList>
    </citation>
    <scope>NUCLEOTIDE SEQUENCE [LARGE SCALE GENOMIC DNA]</scope>
    <source>
        <strain evidence="7">ATCC 43099</strain>
        <strain evidence="9">ATCC 43099 / DSM 3394 / CCM 3739 / CIP 104546 / IAM 13178 / JCM 8861 / NBRC 102185 / NCIMB 2190 / MS3</strain>
    </source>
</reference>
<evidence type="ECO:0000256" key="4">
    <source>
        <dbReference type="SAM" id="MobiDB-lite"/>
    </source>
</evidence>
<evidence type="ECO:0000256" key="1">
    <source>
        <dbReference type="ARBA" id="ARBA00023224"/>
    </source>
</evidence>
<dbReference type="GO" id="GO:0007165">
    <property type="term" value="P:signal transduction"/>
    <property type="evidence" value="ECO:0007669"/>
    <property type="project" value="UniProtKB-KW"/>
</dbReference>
<dbReference type="CDD" id="cd00130">
    <property type="entry name" value="PAS"/>
    <property type="match status" value="1"/>
</dbReference>
<dbReference type="SUPFAM" id="SSF58104">
    <property type="entry name" value="Methyl-accepting chemotaxis protein (MCP) signaling domain"/>
    <property type="match status" value="1"/>
</dbReference>
<dbReference type="HOGENOM" id="CLU_654914_0_0_2"/>
<geneLocation type="plasmid" evidence="7 9">
    <name>pNMAG01</name>
</geneLocation>
<feature type="domain" description="PAS" evidence="6">
    <location>
        <begin position="285"/>
        <end position="340"/>
    </location>
</feature>
<dbReference type="PANTHER" id="PTHR32089">
    <property type="entry name" value="METHYL-ACCEPTING CHEMOTAXIS PROTEIN MCPB"/>
    <property type="match status" value="1"/>
</dbReference>
<dbReference type="InterPro" id="IPR000014">
    <property type="entry name" value="PAS"/>
</dbReference>
<gene>
    <name evidence="7" type="ordered locus">Nmag_3856</name>
    <name evidence="8" type="ORF">C500_03989</name>
</gene>
<dbReference type="AlphaFoldDB" id="D3T1D8"/>